<reference evidence="2 3" key="1">
    <citation type="journal article" date="2016" name="Nat. Commun.">
        <title>Thousands of microbial genomes shed light on interconnected biogeochemical processes in an aquifer system.</title>
        <authorList>
            <person name="Anantharaman K."/>
            <person name="Brown C.T."/>
            <person name="Hug L.A."/>
            <person name="Sharon I."/>
            <person name="Castelle C.J."/>
            <person name="Probst A.J."/>
            <person name="Thomas B.C."/>
            <person name="Singh A."/>
            <person name="Wilkins M.J."/>
            <person name="Karaoz U."/>
            <person name="Brodie E.L."/>
            <person name="Williams K.H."/>
            <person name="Hubbard S.S."/>
            <person name="Banfield J.F."/>
        </authorList>
    </citation>
    <scope>NUCLEOTIDE SEQUENCE [LARGE SCALE GENOMIC DNA]</scope>
</reference>
<proteinExistence type="predicted"/>
<protein>
    <submittedName>
        <fullName evidence="2">Uncharacterized protein</fullName>
    </submittedName>
</protein>
<accession>A0A1F5PES9</accession>
<keyword evidence="1" id="KW-0472">Membrane</keyword>
<evidence type="ECO:0000256" key="1">
    <source>
        <dbReference type="SAM" id="Phobius"/>
    </source>
</evidence>
<gene>
    <name evidence="2" type="ORF">A2722_00955</name>
</gene>
<dbReference type="STRING" id="1817828.A2722_00955"/>
<sequence length="123" mass="13444">MYFPLIRIGNILAGLVLTSRWFLSQSWAKPASGMFDALNKNRQLIGWIELILGLLNLFTFLGPFFWLVNGGLGQTILAILCGGLLVADKLKHYPQLMKPIGALEPYAEILGAIAIIAGLTAVF</sequence>
<feature type="transmembrane region" description="Helical" evidence="1">
    <location>
        <begin position="102"/>
        <end position="122"/>
    </location>
</feature>
<comment type="caution">
    <text evidence="2">The sequence shown here is derived from an EMBL/GenBank/DDBJ whole genome shotgun (WGS) entry which is preliminary data.</text>
</comment>
<evidence type="ECO:0000313" key="2">
    <source>
        <dbReference type="EMBL" id="OGE88456.1"/>
    </source>
</evidence>
<keyword evidence="1" id="KW-1133">Transmembrane helix</keyword>
<feature type="transmembrane region" description="Helical" evidence="1">
    <location>
        <begin position="44"/>
        <end position="66"/>
    </location>
</feature>
<name>A0A1F5PES9_9BACT</name>
<feature type="transmembrane region" description="Helical" evidence="1">
    <location>
        <begin position="72"/>
        <end position="90"/>
    </location>
</feature>
<organism evidence="2 3">
    <name type="scientific">Candidatus Doudnabacteria bacterium RIFCSPHIGHO2_01_FULL_50_11</name>
    <dbReference type="NCBI Taxonomy" id="1817828"/>
    <lineage>
        <taxon>Bacteria</taxon>
        <taxon>Candidatus Doudnaibacteriota</taxon>
    </lineage>
</organism>
<keyword evidence="1" id="KW-0812">Transmembrane</keyword>
<dbReference type="EMBL" id="MFEO01000033">
    <property type="protein sequence ID" value="OGE88456.1"/>
    <property type="molecule type" value="Genomic_DNA"/>
</dbReference>
<evidence type="ECO:0000313" key="3">
    <source>
        <dbReference type="Proteomes" id="UP000178377"/>
    </source>
</evidence>
<feature type="transmembrane region" description="Helical" evidence="1">
    <location>
        <begin position="6"/>
        <end position="23"/>
    </location>
</feature>
<dbReference type="AlphaFoldDB" id="A0A1F5PES9"/>
<dbReference type="Proteomes" id="UP000178377">
    <property type="component" value="Unassembled WGS sequence"/>
</dbReference>